<dbReference type="InterPro" id="IPR051961">
    <property type="entry name" value="Fungal_Metabolite_Diox"/>
</dbReference>
<reference evidence="1 2" key="1">
    <citation type="submission" date="2015-07" db="EMBL/GenBank/DDBJ databases">
        <title>Comparative genomics of the Sigatoka disease complex on banana suggests a link between parallel evolutionary changes in Pseudocercospora fijiensis and Pseudocercospora eumusae and increased virulence on the banana host.</title>
        <authorList>
            <person name="Chang T.-C."/>
            <person name="Salvucci A."/>
            <person name="Crous P.W."/>
            <person name="Stergiopoulos I."/>
        </authorList>
    </citation>
    <scope>NUCLEOTIDE SEQUENCE [LARGE SCALE GENOMIC DNA]</scope>
    <source>
        <strain evidence="1 2">CBS 114824</strain>
    </source>
</reference>
<gene>
    <name evidence="1" type="ORF">AC578_5553</name>
</gene>
<name>A0A139H3D4_9PEZI</name>
<dbReference type="PANTHER" id="PTHR37563:SF2">
    <property type="entry name" value="PHYTANOYL-COA DIOXYGENASE FAMILY PROTEIN (AFU_ORTHOLOGUE AFUA_2G03330)"/>
    <property type="match status" value="1"/>
</dbReference>
<evidence type="ECO:0000313" key="1">
    <source>
        <dbReference type="EMBL" id="KXS96990.1"/>
    </source>
</evidence>
<proteinExistence type="predicted"/>
<dbReference type="PANTHER" id="PTHR37563">
    <property type="entry name" value="PHYTANOYL-COA DIOXYGENASE FAMILY PROTEIN (AFU_ORTHOLOGUE AFUA_2G03330)"/>
    <property type="match status" value="1"/>
</dbReference>
<dbReference type="AlphaFoldDB" id="A0A139H3D4"/>
<dbReference type="OrthoDB" id="445007at2759"/>
<dbReference type="InterPro" id="IPR008775">
    <property type="entry name" value="Phytyl_CoA_dOase-like"/>
</dbReference>
<dbReference type="SUPFAM" id="SSF51197">
    <property type="entry name" value="Clavaminate synthase-like"/>
    <property type="match status" value="1"/>
</dbReference>
<keyword evidence="2" id="KW-1185">Reference proteome</keyword>
<dbReference type="STRING" id="321146.A0A139H3D4"/>
<comment type="caution">
    <text evidence="1">The sequence shown here is derived from an EMBL/GenBank/DDBJ whole genome shotgun (WGS) entry which is preliminary data.</text>
</comment>
<protein>
    <recommendedName>
        <fullName evidence="3">Dioxygenase</fullName>
    </recommendedName>
</protein>
<dbReference type="Gene3D" id="2.60.120.620">
    <property type="entry name" value="q2cbj1_9rhob like domain"/>
    <property type="match status" value="1"/>
</dbReference>
<sequence length="492" mass="54529">MIVEALTAERFSRYLPFCGYLLKDVKNHFPAIQERKARAMCILTLFIPACAMAPGTTTLAPLENGRANGNDDISASTYKRRTKVDEPQRALALIEEHLFKMAPLNAILKLDIGLESGPLYLDARSEPVLTSSHDEEAACSVKIKPEYIKQFVDGKLEPRYGLFKDGFFDETTLPKGDIKVAVKFADYLCPVDRINVPPAPSPEKLPKPTQDIEQVLSDVKKWGYGLVSNALTPVEVATLRSAIKQQAAGEIAAGVSKHDGGPNAVNQRIWTLINKGPEFHSLLEHPLIDDIVPEMLGDYFLIHSYSANIARPGNVPMMVHTDQVGIQPPIRDMYYGLNIMWFLEDVTEENGGTRVWPGSHLGNYAPDDPFSIEGSIAAAGPAGTALVFESRLWHATGPNRMTEGERPVILMFFMRSFVRQQENNFLSIRPDVEASMSDKVRRMLGFVTNGAFGGVEGEVREGTYVKRLENAVGMFRDTHLHTPFRQGVRSGS</sequence>
<evidence type="ECO:0008006" key="3">
    <source>
        <dbReference type="Google" id="ProtNLM"/>
    </source>
</evidence>
<accession>A0A139H3D4</accession>
<dbReference type="Proteomes" id="UP000070133">
    <property type="component" value="Unassembled WGS sequence"/>
</dbReference>
<evidence type="ECO:0000313" key="2">
    <source>
        <dbReference type="Proteomes" id="UP000070133"/>
    </source>
</evidence>
<organism evidence="1 2">
    <name type="scientific">Pseudocercospora eumusae</name>
    <dbReference type="NCBI Taxonomy" id="321146"/>
    <lineage>
        <taxon>Eukaryota</taxon>
        <taxon>Fungi</taxon>
        <taxon>Dikarya</taxon>
        <taxon>Ascomycota</taxon>
        <taxon>Pezizomycotina</taxon>
        <taxon>Dothideomycetes</taxon>
        <taxon>Dothideomycetidae</taxon>
        <taxon>Mycosphaerellales</taxon>
        <taxon>Mycosphaerellaceae</taxon>
        <taxon>Pseudocercospora</taxon>
    </lineage>
</organism>
<dbReference type="Pfam" id="PF05721">
    <property type="entry name" value="PhyH"/>
    <property type="match status" value="1"/>
</dbReference>
<dbReference type="EMBL" id="LFZN01000157">
    <property type="protein sequence ID" value="KXS96990.1"/>
    <property type="molecule type" value="Genomic_DNA"/>
</dbReference>